<evidence type="ECO:0000313" key="1">
    <source>
        <dbReference type="EMBL" id="MEX6501793.1"/>
    </source>
</evidence>
<keyword evidence="2" id="KW-1185">Reference proteome</keyword>
<dbReference type="RefSeq" id="WP_369286761.1">
    <property type="nucleotide sequence ID" value="NZ_JBFTEG010000003.1"/>
</dbReference>
<dbReference type="Proteomes" id="UP001560296">
    <property type="component" value="Unassembled WGS sequence"/>
</dbReference>
<protein>
    <submittedName>
        <fullName evidence="1">Uncharacterized protein</fullName>
    </submittedName>
</protein>
<accession>A0ABV3YR54</accession>
<proteinExistence type="predicted"/>
<name>A0ABV3YR54_9PSED</name>
<comment type="caution">
    <text evidence="1">The sequence shown here is derived from an EMBL/GenBank/DDBJ whole genome shotgun (WGS) entry which is preliminary data.</text>
</comment>
<gene>
    <name evidence="1" type="ORF">AB5S05_06940</name>
</gene>
<reference evidence="1 2" key="1">
    <citation type="submission" date="2024-07" db="EMBL/GenBank/DDBJ databases">
        <authorList>
            <person name="Li M."/>
        </authorList>
    </citation>
    <scope>NUCLEOTIDE SEQUENCE [LARGE SCALE GENOMIC DNA]</scope>
    <source>
        <strain evidence="1 2">25A3E</strain>
    </source>
</reference>
<evidence type="ECO:0000313" key="2">
    <source>
        <dbReference type="Proteomes" id="UP001560296"/>
    </source>
</evidence>
<sequence length="61" mass="6414">MSEAGDRAASRPPPTLGEGCVRRYDLQALAPGSGCDFAGAAQLWQALQQGVGDKAEQRPQE</sequence>
<dbReference type="EMBL" id="JBFTEG010000003">
    <property type="protein sequence ID" value="MEX6501793.1"/>
    <property type="molecule type" value="Genomic_DNA"/>
</dbReference>
<organism evidence="1 2">
    <name type="scientific">Pseudomonas zhanjiangensis</name>
    <dbReference type="NCBI Taxonomy" id="3239015"/>
    <lineage>
        <taxon>Bacteria</taxon>
        <taxon>Pseudomonadati</taxon>
        <taxon>Pseudomonadota</taxon>
        <taxon>Gammaproteobacteria</taxon>
        <taxon>Pseudomonadales</taxon>
        <taxon>Pseudomonadaceae</taxon>
        <taxon>Pseudomonas</taxon>
    </lineage>
</organism>